<accession>A0A1A9AP52</accession>
<evidence type="ECO:0000313" key="2">
    <source>
        <dbReference type="EMBL" id="SBT58011.1"/>
    </source>
</evidence>
<name>A0A1A9AP52_PLAOA</name>
<evidence type="ECO:0000256" key="1">
    <source>
        <dbReference type="SAM" id="MobiDB-lite"/>
    </source>
</evidence>
<feature type="region of interest" description="Disordered" evidence="1">
    <location>
        <begin position="477"/>
        <end position="525"/>
    </location>
</feature>
<feature type="region of interest" description="Disordered" evidence="1">
    <location>
        <begin position="195"/>
        <end position="458"/>
    </location>
</feature>
<sequence length="525" mass="57498">MVDNVRYTIHTHTIPIEFFLGMIEGDIKKLIQTYGHKNCGLMHEELCEKIKKIITSNKTLILSPLDQYGKNKLNREWKSHKKEFFNKLFEKEGFINMCEPLQNKGNPNLQKLKLKHIEFCKKRDTWKAEVEANPEYNACKNYDTWIEKERASFTHEYLNNVKKFTSRTVHKYFSTEEHPQGHDPVKTYLKSKLDCKKYNPPPSSQPKGQVAKIPTNSQHPPTIPNVKQVSNEKNGRSVPDLDSGSAKKELDANISPKSKHLTPDSQKYSPSQTQPGATPTIQDISLIPKAPVSTVNRNEEKQDATPIEGQPPKKSLPSAQAEAPPKAKSTPLPRKVTSPTPATHSVPEATATTGKNTTLSQTPFTSPSLTITSNSSLNSGSPLPSNPLPPAADNKGQDRTIQPSTTSETLTTTHHNQSVPSTTPSDSSLPQSQPPAMNTLPNVTSAQGPGTPATASASTVTITTAAPVTATITTTYTIQNPISSSNEAPGTNESQKPPPPQDASEPKATAPNTGKINEKNRIHIQ</sequence>
<dbReference type="AlphaFoldDB" id="A0A1A9AP52"/>
<protein>
    <recommendedName>
        <fullName evidence="4">STP1 protein</fullName>
    </recommendedName>
</protein>
<feature type="compositionally biased region" description="Basic and acidic residues" evidence="1">
    <location>
        <begin position="516"/>
        <end position="525"/>
    </location>
</feature>
<feature type="compositionally biased region" description="Polar residues" evidence="1">
    <location>
        <begin position="477"/>
        <end position="495"/>
    </location>
</feature>
<feature type="compositionally biased region" description="Polar residues" evidence="1">
    <location>
        <begin position="350"/>
        <end position="364"/>
    </location>
</feature>
<organism evidence="2 3">
    <name type="scientific">Plasmodium ovale wallikeri</name>
    <dbReference type="NCBI Taxonomy" id="864142"/>
    <lineage>
        <taxon>Eukaryota</taxon>
        <taxon>Sar</taxon>
        <taxon>Alveolata</taxon>
        <taxon>Apicomplexa</taxon>
        <taxon>Aconoidasida</taxon>
        <taxon>Haemosporida</taxon>
        <taxon>Plasmodiidae</taxon>
        <taxon>Plasmodium</taxon>
        <taxon>Plasmodium (Plasmodium)</taxon>
    </lineage>
</organism>
<proteinExistence type="predicted"/>
<feature type="compositionally biased region" description="Polar residues" evidence="1">
    <location>
        <begin position="214"/>
        <end position="232"/>
    </location>
</feature>
<feature type="compositionally biased region" description="Low complexity" evidence="1">
    <location>
        <begin position="365"/>
        <end position="383"/>
    </location>
</feature>
<feature type="compositionally biased region" description="Polar residues" evidence="1">
    <location>
        <begin position="263"/>
        <end position="283"/>
    </location>
</feature>
<evidence type="ECO:0008006" key="4">
    <source>
        <dbReference type="Google" id="ProtNLM"/>
    </source>
</evidence>
<feature type="compositionally biased region" description="Polar residues" evidence="1">
    <location>
        <begin position="439"/>
        <end position="448"/>
    </location>
</feature>
<keyword evidence="3" id="KW-1185">Reference proteome</keyword>
<reference evidence="3" key="1">
    <citation type="submission" date="2016-05" db="EMBL/GenBank/DDBJ databases">
        <authorList>
            <person name="Naeem Raeece"/>
        </authorList>
    </citation>
    <scope>NUCLEOTIDE SEQUENCE [LARGE SCALE GENOMIC DNA]</scope>
</reference>
<dbReference type="EMBL" id="FLRD01001732">
    <property type="protein sequence ID" value="SBT58011.1"/>
    <property type="molecule type" value="Genomic_DNA"/>
</dbReference>
<gene>
    <name evidence="2" type="ORF">POVWA1_085020</name>
</gene>
<dbReference type="Proteomes" id="UP000078555">
    <property type="component" value="Unassembled WGS sequence"/>
</dbReference>
<feature type="compositionally biased region" description="Low complexity" evidence="1">
    <location>
        <begin position="404"/>
        <end position="435"/>
    </location>
</feature>
<evidence type="ECO:0000313" key="3">
    <source>
        <dbReference type="Proteomes" id="UP000078555"/>
    </source>
</evidence>